<keyword evidence="4" id="KW-1185">Reference proteome</keyword>
<feature type="region of interest" description="Disordered" evidence="1">
    <location>
        <begin position="1"/>
        <end position="25"/>
    </location>
</feature>
<dbReference type="GO" id="GO:0010494">
    <property type="term" value="C:cytoplasmic stress granule"/>
    <property type="evidence" value="ECO:0007669"/>
    <property type="project" value="TreeGrafter"/>
</dbReference>
<dbReference type="OMA" id="HPRLYNG"/>
<dbReference type="AlphaFoldDB" id="A0A061D9Z5"/>
<feature type="compositionally biased region" description="Polar residues" evidence="1">
    <location>
        <begin position="301"/>
        <end position="311"/>
    </location>
</feature>
<dbReference type="InterPro" id="IPR025852">
    <property type="entry name" value="SM_dom_ATX"/>
</dbReference>
<evidence type="ECO:0000259" key="2">
    <source>
        <dbReference type="SMART" id="SM01272"/>
    </source>
</evidence>
<feature type="region of interest" description="Disordered" evidence="1">
    <location>
        <begin position="622"/>
        <end position="644"/>
    </location>
</feature>
<feature type="region of interest" description="Disordered" evidence="1">
    <location>
        <begin position="386"/>
        <end position="460"/>
    </location>
</feature>
<reference evidence="4" key="1">
    <citation type="journal article" date="2014" name="Nucleic Acids Res.">
        <title>The evolutionary dynamics of variant antigen genes in Babesia reveal a history of genomic innovation underlying host-parasite interaction.</title>
        <authorList>
            <person name="Jackson A.P."/>
            <person name="Otto T.D."/>
            <person name="Darby A."/>
            <person name="Ramaprasad A."/>
            <person name="Xia D."/>
            <person name="Echaide I.E."/>
            <person name="Farber M."/>
            <person name="Gahlot S."/>
            <person name="Gamble J."/>
            <person name="Gupta D."/>
            <person name="Gupta Y."/>
            <person name="Jackson L."/>
            <person name="Malandrin L."/>
            <person name="Malas T.B."/>
            <person name="Moussa E."/>
            <person name="Nair M."/>
            <person name="Reid A.J."/>
            <person name="Sanders M."/>
            <person name="Sharma J."/>
            <person name="Tracey A."/>
            <person name="Quail M.A."/>
            <person name="Weir W."/>
            <person name="Wastling J.M."/>
            <person name="Hall N."/>
            <person name="Willadsen P."/>
            <person name="Lingelbach K."/>
            <person name="Shiels B."/>
            <person name="Tait A."/>
            <person name="Berriman M."/>
            <person name="Allred D.R."/>
            <person name="Pain A."/>
        </authorList>
    </citation>
    <scope>NUCLEOTIDE SEQUENCE [LARGE SCALE GENOMIC DNA]</scope>
    <source>
        <strain evidence="4">Bond</strain>
    </source>
</reference>
<feature type="compositionally biased region" description="Low complexity" evidence="1">
    <location>
        <begin position="123"/>
        <end position="132"/>
    </location>
</feature>
<feature type="region of interest" description="Disordered" evidence="1">
    <location>
        <begin position="271"/>
        <end position="373"/>
    </location>
</feature>
<dbReference type="GO" id="GO:0034063">
    <property type="term" value="P:stress granule assembly"/>
    <property type="evidence" value="ECO:0007669"/>
    <property type="project" value="TreeGrafter"/>
</dbReference>
<dbReference type="STRING" id="5866.A0A061D9Z5"/>
<gene>
    <name evidence="3" type="ORF">BBBOND_0312310</name>
</gene>
<accession>A0A061D9Z5</accession>
<dbReference type="Pfam" id="PF06741">
    <property type="entry name" value="LsmAD"/>
    <property type="match status" value="1"/>
</dbReference>
<protein>
    <submittedName>
        <fullName evidence="3">Ataxin-2 N-terminal region domain containing protein, putative</fullName>
    </submittedName>
</protein>
<dbReference type="VEuPathDB" id="PiroplasmaDB:BBBOND_0312310"/>
<dbReference type="GO" id="GO:0003729">
    <property type="term" value="F:mRNA binding"/>
    <property type="evidence" value="ECO:0007669"/>
    <property type="project" value="TreeGrafter"/>
</dbReference>
<evidence type="ECO:0000256" key="1">
    <source>
        <dbReference type="SAM" id="MobiDB-lite"/>
    </source>
</evidence>
<dbReference type="Pfam" id="PF14438">
    <property type="entry name" value="SM-ATX"/>
    <property type="match status" value="1"/>
</dbReference>
<sequence>MMRNSGSGHPHGHAGNTHKGDKRASTLARVNEERLAYAISCLVGKDVVVHMNGGRIMKGTFHSCDPVPRPTKAYDIALRHARAVQNKSEDSGSGRQYVVFGTDYQYVVASGVSMGPSAKESKSANAASAPPAGEGGASNKRSGSGKFKTDTEISGSKGQRHSDKLVEWASEAPVADNQLYVLEAQRKTEWDQFESNRKDFGVESTYDESLYTTELNMDDVPQRIQDQATRLASEILGSSGEGGYSQLESYLEQDEDAVNNAVTEQIVKKALARNSREERREEKREEKREDRREDKREEKYSQGNKGKTRSSGGDGAAGGHNSRPASSSRVMSYKDIIANSSTSPSQSQKGAATQDNTPQQGGHGKGAGHERDSAQHTVRFRDAFPATVFQQTSTARSDVNRGRAANVEARGGEHGAEESRKGERGGASHPQKAEERAAAKPAVETKPASPASQTSGTIKKTFTFNPNASSFTPFSAAHIAVRLASPSRRSGSRSPMRQAQGPQKAGYPVLDVSAYTVLTWPLTDYGLEDGWQNCSDVTYRSVIGDLSQYYAAPGIVAMRPQHPMVASAGMTTVLLPQAGPVTYPAYQLGGIPVNMVPYNRQVTPKFFARQAQQPMQPIVPARRPMNGATTPSIGHAQPQVKPKL</sequence>
<name>A0A061D9Z5_BABBI</name>
<dbReference type="OrthoDB" id="2275718at2759"/>
<dbReference type="PANTHER" id="PTHR12854:SF7">
    <property type="entry name" value="ATAXIN-2 HOMOLOG"/>
    <property type="match status" value="1"/>
</dbReference>
<dbReference type="GeneID" id="24565869"/>
<feature type="compositionally biased region" description="Polar residues" evidence="1">
    <location>
        <begin position="388"/>
        <end position="397"/>
    </location>
</feature>
<organism evidence="3 4">
    <name type="scientific">Babesia bigemina</name>
    <dbReference type="NCBI Taxonomy" id="5866"/>
    <lineage>
        <taxon>Eukaryota</taxon>
        <taxon>Sar</taxon>
        <taxon>Alveolata</taxon>
        <taxon>Apicomplexa</taxon>
        <taxon>Aconoidasida</taxon>
        <taxon>Piroplasmida</taxon>
        <taxon>Babesiidae</taxon>
        <taxon>Babesia</taxon>
    </lineage>
</organism>
<feature type="compositionally biased region" description="Low complexity" evidence="1">
    <location>
        <begin position="485"/>
        <end position="497"/>
    </location>
</feature>
<dbReference type="InterPro" id="IPR045117">
    <property type="entry name" value="ATXN2-like"/>
</dbReference>
<dbReference type="KEGG" id="bbig:BBBOND_0312310"/>
<dbReference type="PANTHER" id="PTHR12854">
    <property type="entry name" value="ATAXIN 2-RELATED"/>
    <property type="match status" value="1"/>
</dbReference>
<feature type="compositionally biased region" description="Polar residues" evidence="1">
    <location>
        <begin position="338"/>
        <end position="360"/>
    </location>
</feature>
<feature type="compositionally biased region" description="Basic and acidic residues" evidence="1">
    <location>
        <begin position="274"/>
        <end position="300"/>
    </location>
</feature>
<feature type="compositionally biased region" description="Polar residues" evidence="1">
    <location>
        <begin position="450"/>
        <end position="460"/>
    </location>
</feature>
<dbReference type="EMBL" id="LK391709">
    <property type="protein sequence ID" value="CDR97328.1"/>
    <property type="molecule type" value="Genomic_DNA"/>
</dbReference>
<feature type="region of interest" description="Disordered" evidence="1">
    <location>
        <begin position="485"/>
        <end position="505"/>
    </location>
</feature>
<dbReference type="Proteomes" id="UP000033188">
    <property type="component" value="Chromosome 3"/>
</dbReference>
<evidence type="ECO:0000313" key="3">
    <source>
        <dbReference type="EMBL" id="CDR97328.1"/>
    </source>
</evidence>
<dbReference type="RefSeq" id="XP_012769514.1">
    <property type="nucleotide sequence ID" value="XM_012914060.1"/>
</dbReference>
<dbReference type="InterPro" id="IPR009604">
    <property type="entry name" value="LsmAD_domain"/>
</dbReference>
<feature type="region of interest" description="Disordered" evidence="1">
    <location>
        <begin position="115"/>
        <end position="163"/>
    </location>
</feature>
<feature type="compositionally biased region" description="Basic and acidic residues" evidence="1">
    <location>
        <begin position="410"/>
        <end position="438"/>
    </location>
</feature>
<proteinExistence type="predicted"/>
<dbReference type="SMART" id="SM01272">
    <property type="entry name" value="LsmAD"/>
    <property type="match status" value="1"/>
</dbReference>
<feature type="domain" description="LsmAD" evidence="2">
    <location>
        <begin position="200"/>
        <end position="265"/>
    </location>
</feature>
<evidence type="ECO:0000313" key="4">
    <source>
        <dbReference type="Proteomes" id="UP000033188"/>
    </source>
</evidence>